<dbReference type="AlphaFoldDB" id="A0A4R5BW28"/>
<evidence type="ECO:0000256" key="2">
    <source>
        <dbReference type="ARBA" id="ARBA00022670"/>
    </source>
</evidence>
<dbReference type="GO" id="GO:0006508">
    <property type="term" value="P:proteolysis"/>
    <property type="evidence" value="ECO:0007669"/>
    <property type="project" value="UniProtKB-KW"/>
</dbReference>
<dbReference type="SUPFAM" id="SSF53187">
    <property type="entry name" value="Zn-dependent exopeptidases"/>
    <property type="match status" value="1"/>
</dbReference>
<comment type="caution">
    <text evidence="9">The sequence shown here is derived from an EMBL/GenBank/DDBJ whole genome shotgun (WGS) entry which is preliminary data.</text>
</comment>
<dbReference type="PANTHER" id="PTHR12147">
    <property type="entry name" value="METALLOPEPTIDASE M28 FAMILY MEMBER"/>
    <property type="match status" value="1"/>
</dbReference>
<keyword evidence="5" id="KW-0378">Hydrolase</keyword>
<keyword evidence="4 7" id="KW-0732">Signal</keyword>
<dbReference type="GO" id="GO:0046872">
    <property type="term" value="F:metal ion binding"/>
    <property type="evidence" value="ECO:0007669"/>
    <property type="project" value="UniProtKB-KW"/>
</dbReference>
<keyword evidence="10" id="KW-1185">Reference proteome</keyword>
<dbReference type="GO" id="GO:0004177">
    <property type="term" value="F:aminopeptidase activity"/>
    <property type="evidence" value="ECO:0007669"/>
    <property type="project" value="InterPro"/>
</dbReference>
<organism evidence="9 10">
    <name type="scientific">Actinomadura rubrisoli</name>
    <dbReference type="NCBI Taxonomy" id="2530368"/>
    <lineage>
        <taxon>Bacteria</taxon>
        <taxon>Bacillati</taxon>
        <taxon>Actinomycetota</taxon>
        <taxon>Actinomycetes</taxon>
        <taxon>Streptosporangiales</taxon>
        <taxon>Thermomonosporaceae</taxon>
        <taxon>Actinomadura</taxon>
    </lineage>
</organism>
<evidence type="ECO:0000313" key="9">
    <source>
        <dbReference type="EMBL" id="TDD89843.1"/>
    </source>
</evidence>
<dbReference type="PANTHER" id="PTHR12147:SF26">
    <property type="entry name" value="PEPTIDASE M28 DOMAIN-CONTAINING PROTEIN"/>
    <property type="match status" value="1"/>
</dbReference>
<evidence type="ECO:0000256" key="6">
    <source>
        <dbReference type="ARBA" id="ARBA00022833"/>
    </source>
</evidence>
<gene>
    <name evidence="9" type="ORF">E1298_13695</name>
</gene>
<feature type="domain" description="Peptidase M28" evidence="8">
    <location>
        <begin position="106"/>
        <end position="321"/>
    </location>
</feature>
<evidence type="ECO:0000256" key="3">
    <source>
        <dbReference type="ARBA" id="ARBA00022723"/>
    </source>
</evidence>
<name>A0A4R5BW28_9ACTN</name>
<keyword evidence="6" id="KW-0862">Zinc</keyword>
<dbReference type="Gene3D" id="3.40.630.10">
    <property type="entry name" value="Zn peptidases"/>
    <property type="match status" value="1"/>
</dbReference>
<accession>A0A4R5BW28</accession>
<dbReference type="InterPro" id="IPR041756">
    <property type="entry name" value="M28_SGAP-like"/>
</dbReference>
<evidence type="ECO:0000256" key="4">
    <source>
        <dbReference type="ARBA" id="ARBA00022729"/>
    </source>
</evidence>
<evidence type="ECO:0000256" key="7">
    <source>
        <dbReference type="SAM" id="SignalP"/>
    </source>
</evidence>
<keyword evidence="3" id="KW-0479">Metal-binding</keyword>
<dbReference type="GO" id="GO:0008235">
    <property type="term" value="F:metalloexopeptidase activity"/>
    <property type="evidence" value="ECO:0007669"/>
    <property type="project" value="InterPro"/>
</dbReference>
<dbReference type="InterPro" id="IPR007484">
    <property type="entry name" value="Peptidase_M28"/>
</dbReference>
<comment type="similarity">
    <text evidence="1">Belongs to the peptidase M28 family. M28A subfamily.</text>
</comment>
<protein>
    <submittedName>
        <fullName evidence="9">M28 family peptidase</fullName>
    </submittedName>
</protein>
<proteinExistence type="inferred from homology"/>
<dbReference type="Pfam" id="PF04389">
    <property type="entry name" value="Peptidase_M28"/>
    <property type="match status" value="1"/>
</dbReference>
<feature type="chain" id="PRO_5020778562" evidence="7">
    <location>
        <begin position="28"/>
        <end position="513"/>
    </location>
</feature>
<reference evidence="9 10" key="1">
    <citation type="submission" date="2019-03" db="EMBL/GenBank/DDBJ databases">
        <title>Draft genome sequences of novel Actinobacteria.</title>
        <authorList>
            <person name="Sahin N."/>
            <person name="Ay H."/>
            <person name="Saygin H."/>
        </authorList>
    </citation>
    <scope>NUCLEOTIDE SEQUENCE [LARGE SCALE GENOMIC DNA]</scope>
    <source>
        <strain evidence="9 10">H3C3</strain>
    </source>
</reference>
<dbReference type="RefSeq" id="WP_131893014.1">
    <property type="nucleotide sequence ID" value="NZ_SMKU01000055.1"/>
</dbReference>
<dbReference type="EMBL" id="SMKU01000055">
    <property type="protein sequence ID" value="TDD89843.1"/>
    <property type="molecule type" value="Genomic_DNA"/>
</dbReference>
<dbReference type="CDD" id="cd03876">
    <property type="entry name" value="M28_SGAP_like"/>
    <property type="match status" value="1"/>
</dbReference>
<evidence type="ECO:0000259" key="8">
    <source>
        <dbReference type="Pfam" id="PF04389"/>
    </source>
</evidence>
<feature type="signal peptide" evidence="7">
    <location>
        <begin position="1"/>
        <end position="27"/>
    </location>
</feature>
<evidence type="ECO:0000256" key="1">
    <source>
        <dbReference type="ARBA" id="ARBA00005957"/>
    </source>
</evidence>
<dbReference type="Proteomes" id="UP000294513">
    <property type="component" value="Unassembled WGS sequence"/>
</dbReference>
<dbReference type="InterPro" id="IPR045175">
    <property type="entry name" value="M28_fam"/>
</dbReference>
<evidence type="ECO:0000256" key="5">
    <source>
        <dbReference type="ARBA" id="ARBA00022801"/>
    </source>
</evidence>
<evidence type="ECO:0000313" key="10">
    <source>
        <dbReference type="Proteomes" id="UP000294513"/>
    </source>
</evidence>
<keyword evidence="2" id="KW-0645">Protease</keyword>
<dbReference type="OrthoDB" id="345880at2"/>
<sequence length="513" mass="52400">MRSRITAAVGAAALAVSAFVPGATASAAPSAPAPPATAVAAPNIPLANVKAHLAQLQSIASSNGGNRAHGRPGFRASIDYVKGKLDAAGYQTSVQSFSYNGATGYNLIADWPGGDTNNTLMTGAHLDSVNAGPGINDNGSGSAGNLEIALAIARESYKPKRHLRFGWWGAEELGLIGSSHYVDTLAAAERSKIKSYLNFDMIGSPNPGYFAYDGDGSSGSGGPAGSAEIERVLRAYFTSINVPVEDTAFDGRSDYGPFIEYGIAAGGLFTGAEGRKTAAQAQKWGGQANVAYDRCYHASCDTSSNINDTALDRNDQAIANAIWTLGGSGDPDPEPGETIYSDDLETDKSWAVNPDGTDTATAGKFERGASQATSYSGTSLQLAAAGGSNALVTGASAGTDAGTNDLDGGKTSAQSAPIALPADAKTLSFAWNFAHLNNSGTDDYFRVRVVGPNGSTTVLDQGGSAANRSGAWQTQTANISAYAGQSIRILVEAADGGTGSLVEAGLDNVKITK</sequence>
<dbReference type="FunFam" id="3.40.630.10:FF:000066">
    <property type="entry name" value="M28 family peptidase"/>
    <property type="match status" value="1"/>
</dbReference>